<dbReference type="SUPFAM" id="SSF52047">
    <property type="entry name" value="RNI-like"/>
    <property type="match status" value="1"/>
</dbReference>
<evidence type="ECO:0000313" key="2">
    <source>
        <dbReference type="EMBL" id="MEQ2190273.1"/>
    </source>
</evidence>
<gene>
    <name evidence="2" type="ORF">GOODEAATRI_034087</name>
</gene>
<protein>
    <recommendedName>
        <fullName evidence="4">S-phase kinase-associated protein 2</fullName>
    </recommendedName>
</protein>
<dbReference type="EMBL" id="JAHRIO010097935">
    <property type="protein sequence ID" value="MEQ2190273.1"/>
    <property type="molecule type" value="Genomic_DNA"/>
</dbReference>
<evidence type="ECO:0000313" key="3">
    <source>
        <dbReference type="Proteomes" id="UP001476798"/>
    </source>
</evidence>
<name>A0ABV0Q429_9TELE</name>
<keyword evidence="3" id="KW-1185">Reference proteome</keyword>
<sequence length="120" mass="13705">MIKMKDFYKLWSDSTLLTADSFPVLKQLKNLHHLSLSRCYHIHLAALSDLGNMLPSLGFLDVFGFVQDSQLASLKKDMPRISINSRPFSSVARPTPASRLSPSHPDQTMWSRSCRLRVRF</sequence>
<proteinExistence type="predicted"/>
<dbReference type="Proteomes" id="UP001476798">
    <property type="component" value="Unassembled WGS sequence"/>
</dbReference>
<dbReference type="InterPro" id="IPR032675">
    <property type="entry name" value="LRR_dom_sf"/>
</dbReference>
<comment type="caution">
    <text evidence="2">The sequence shown here is derived from an EMBL/GenBank/DDBJ whole genome shotgun (WGS) entry which is preliminary data.</text>
</comment>
<dbReference type="Gene3D" id="3.80.10.10">
    <property type="entry name" value="Ribonuclease Inhibitor"/>
    <property type="match status" value="1"/>
</dbReference>
<reference evidence="2 3" key="1">
    <citation type="submission" date="2021-06" db="EMBL/GenBank/DDBJ databases">
        <authorList>
            <person name="Palmer J.M."/>
        </authorList>
    </citation>
    <scope>NUCLEOTIDE SEQUENCE [LARGE SCALE GENOMIC DNA]</scope>
    <source>
        <strain evidence="2 3">GA_2019</strain>
        <tissue evidence="2">Muscle</tissue>
    </source>
</reference>
<feature type="compositionally biased region" description="Polar residues" evidence="1">
    <location>
        <begin position="98"/>
        <end position="108"/>
    </location>
</feature>
<accession>A0ABV0Q429</accession>
<feature type="region of interest" description="Disordered" evidence="1">
    <location>
        <begin position="87"/>
        <end position="108"/>
    </location>
</feature>
<evidence type="ECO:0000256" key="1">
    <source>
        <dbReference type="SAM" id="MobiDB-lite"/>
    </source>
</evidence>
<evidence type="ECO:0008006" key="4">
    <source>
        <dbReference type="Google" id="ProtNLM"/>
    </source>
</evidence>
<organism evidence="2 3">
    <name type="scientific">Goodea atripinnis</name>
    <dbReference type="NCBI Taxonomy" id="208336"/>
    <lineage>
        <taxon>Eukaryota</taxon>
        <taxon>Metazoa</taxon>
        <taxon>Chordata</taxon>
        <taxon>Craniata</taxon>
        <taxon>Vertebrata</taxon>
        <taxon>Euteleostomi</taxon>
        <taxon>Actinopterygii</taxon>
        <taxon>Neopterygii</taxon>
        <taxon>Teleostei</taxon>
        <taxon>Neoteleostei</taxon>
        <taxon>Acanthomorphata</taxon>
        <taxon>Ovalentaria</taxon>
        <taxon>Atherinomorphae</taxon>
        <taxon>Cyprinodontiformes</taxon>
        <taxon>Goodeidae</taxon>
        <taxon>Goodea</taxon>
    </lineage>
</organism>